<protein>
    <submittedName>
        <fullName evidence="1">Uncharacterized protein</fullName>
    </submittedName>
</protein>
<accession>A0ACC3DXI9</accession>
<dbReference type="Proteomes" id="UP001186974">
    <property type="component" value="Unassembled WGS sequence"/>
</dbReference>
<proteinExistence type="predicted"/>
<evidence type="ECO:0000313" key="2">
    <source>
        <dbReference type="Proteomes" id="UP001186974"/>
    </source>
</evidence>
<evidence type="ECO:0000313" key="1">
    <source>
        <dbReference type="EMBL" id="KAK3081441.1"/>
    </source>
</evidence>
<organism evidence="1 2">
    <name type="scientific">Coniosporium uncinatum</name>
    <dbReference type="NCBI Taxonomy" id="93489"/>
    <lineage>
        <taxon>Eukaryota</taxon>
        <taxon>Fungi</taxon>
        <taxon>Dikarya</taxon>
        <taxon>Ascomycota</taxon>
        <taxon>Pezizomycotina</taxon>
        <taxon>Dothideomycetes</taxon>
        <taxon>Dothideomycetes incertae sedis</taxon>
        <taxon>Coniosporium</taxon>
    </lineage>
</organism>
<name>A0ACC3DXI9_9PEZI</name>
<gene>
    <name evidence="1" type="ORF">LTS18_006642</name>
</gene>
<sequence length="687" mass="77044">MPLQVIVTTFRKESFEITMAEDAEMPNVPPAKVPRNFFAASDTGTAMSSMTCGEKKPGEEVQLLHLQDVKSDAAHLLQGNRRYEAPTKAFYPTGCTRAQPLAVGVHGEVSGLSWGYEAEIARTEQPDILISKPKLLLSELGNRDPTMIRLKTLCRRLKQNGVISHELDVLEDYMIQMLSQTMSQLKANYDFNPDFDNIEFCVSIPAAWSPTACRRMHQLVLKALKRAGFVSFEAKSVKDLYMVSESEAAAAYALKYFDQAAAVSRQISHWTLKSSRIKVNEAVVVINAGGGTTDIVTYVVTAKGPCRVQEIVPADGRPFGSAYLDDCLRDLLNSRIPNDIGFLQGLDNAATSREEVIEDIAGQWERAGMRNIDMTMDGFAENYSLDFRRSIPGIVENLAAGWIRGGIRLSGQVFLPRAFWRVLPTPCCSDEIKNIFDPQLNGIKWLVTKQLIAAQTAGFKVNKVILAGGFANSPSLQSTIRSMLEDFVHQNRTRTKFYGDHRIELVDPRMTRMVSSAVATGAAFLMINKVSAPQRILRSSFGFLRHEPFDQSNPAHCSQRKMKNRFELDPHDGQLYIKNVLQYVKTVGKKVEYEEAVTVPMVHYIDVDEEEVVIEEKLYIKDGKSTDETDDEDDDGEAMSHYWVTHPRNRGCVPYDVLTLTINKEWIENNLGKPEQGADGKQRYIFS</sequence>
<comment type="caution">
    <text evidence="1">The sequence shown here is derived from an EMBL/GenBank/DDBJ whole genome shotgun (WGS) entry which is preliminary data.</text>
</comment>
<dbReference type="EMBL" id="JAWDJW010000162">
    <property type="protein sequence ID" value="KAK3081441.1"/>
    <property type="molecule type" value="Genomic_DNA"/>
</dbReference>
<reference evidence="1" key="1">
    <citation type="submission" date="2024-09" db="EMBL/GenBank/DDBJ databases">
        <title>Black Yeasts Isolated from many extreme environments.</title>
        <authorList>
            <person name="Coleine C."/>
            <person name="Stajich J.E."/>
            <person name="Selbmann L."/>
        </authorList>
    </citation>
    <scope>NUCLEOTIDE SEQUENCE</scope>
    <source>
        <strain evidence="1">CCFEE 5737</strain>
    </source>
</reference>
<keyword evidence="2" id="KW-1185">Reference proteome</keyword>